<dbReference type="NCBIfam" id="TIGR00231">
    <property type="entry name" value="small_GTP"/>
    <property type="match status" value="1"/>
</dbReference>
<dbReference type="InterPro" id="IPR050100">
    <property type="entry name" value="TRAFAC_GTPase_members"/>
</dbReference>
<dbReference type="PRINTS" id="PR00315">
    <property type="entry name" value="ELONGATNFCT"/>
</dbReference>
<feature type="domain" description="Tr-type G" evidence="3">
    <location>
        <begin position="3"/>
        <end position="219"/>
    </location>
</feature>
<comment type="caution">
    <text evidence="4">The sequence shown here is derived from an EMBL/GenBank/DDBJ whole genome shotgun (WGS) entry which is preliminary data.</text>
</comment>
<dbReference type="InterPro" id="IPR041757">
    <property type="entry name" value="CysN_GTP-bd"/>
</dbReference>
<evidence type="ECO:0000259" key="3">
    <source>
        <dbReference type="PROSITE" id="PS51722"/>
    </source>
</evidence>
<dbReference type="GO" id="GO:0005525">
    <property type="term" value="F:GTP binding"/>
    <property type="evidence" value="ECO:0007669"/>
    <property type="project" value="UniProtKB-KW"/>
</dbReference>
<dbReference type="InterPro" id="IPR054696">
    <property type="entry name" value="GTP-eEF1A_C"/>
</dbReference>
<dbReference type="Pfam" id="PF00009">
    <property type="entry name" value="GTP_EFTU"/>
    <property type="match status" value="1"/>
</dbReference>
<dbReference type="EMBL" id="DQWS01000112">
    <property type="protein sequence ID" value="HDD53007.1"/>
    <property type="molecule type" value="Genomic_DNA"/>
</dbReference>
<dbReference type="CDD" id="cd04166">
    <property type="entry name" value="CysN_ATPS"/>
    <property type="match status" value="1"/>
</dbReference>
<accession>A0A7C0U662</accession>
<keyword evidence="2" id="KW-0342">GTP-binding</keyword>
<dbReference type="SUPFAM" id="SSF50465">
    <property type="entry name" value="EF-Tu/eEF-1alpha/eIF2-gamma C-terminal domain"/>
    <property type="match status" value="1"/>
</dbReference>
<dbReference type="InterPro" id="IPR027417">
    <property type="entry name" value="P-loop_NTPase"/>
</dbReference>
<dbReference type="SUPFAM" id="SSF50447">
    <property type="entry name" value="Translation proteins"/>
    <property type="match status" value="1"/>
</dbReference>
<dbReference type="InterPro" id="IPR031157">
    <property type="entry name" value="G_TR_CS"/>
</dbReference>
<dbReference type="Gene3D" id="3.40.50.300">
    <property type="entry name" value="P-loop containing nucleotide triphosphate hydrolases"/>
    <property type="match status" value="1"/>
</dbReference>
<dbReference type="PROSITE" id="PS51722">
    <property type="entry name" value="G_TR_2"/>
    <property type="match status" value="1"/>
</dbReference>
<dbReference type="SUPFAM" id="SSF52540">
    <property type="entry name" value="P-loop containing nucleoside triphosphate hydrolases"/>
    <property type="match status" value="1"/>
</dbReference>
<keyword evidence="1" id="KW-0547">Nucleotide-binding</keyword>
<protein>
    <submittedName>
        <fullName evidence="4">GTP-binding protein</fullName>
    </submittedName>
</protein>
<dbReference type="PROSITE" id="PS00301">
    <property type="entry name" value="G_TR_1"/>
    <property type="match status" value="1"/>
</dbReference>
<dbReference type="InterPro" id="IPR005225">
    <property type="entry name" value="Small_GTP-bd"/>
</dbReference>
<dbReference type="PANTHER" id="PTHR23115">
    <property type="entry name" value="TRANSLATION FACTOR"/>
    <property type="match status" value="1"/>
</dbReference>
<gene>
    <name evidence="4" type="ORF">ENF32_02935</name>
</gene>
<dbReference type="Pfam" id="PF22594">
    <property type="entry name" value="GTP-eEF1A_C"/>
    <property type="match status" value="1"/>
</dbReference>
<dbReference type="Gene3D" id="2.40.30.10">
    <property type="entry name" value="Translation factors"/>
    <property type="match status" value="2"/>
</dbReference>
<dbReference type="Proteomes" id="UP000885690">
    <property type="component" value="Unassembled WGS sequence"/>
</dbReference>
<proteinExistence type="predicted"/>
<organism evidence="4">
    <name type="scientific">Thermosulfidibacter takaii</name>
    <dbReference type="NCBI Taxonomy" id="412593"/>
    <lineage>
        <taxon>Bacteria</taxon>
        <taxon>Pseudomonadati</taxon>
        <taxon>Thermosulfidibacterota</taxon>
        <taxon>Thermosulfidibacteria</taxon>
        <taxon>Thermosulfidibacterales</taxon>
        <taxon>Thermosulfidibacteraceae</taxon>
    </lineage>
</organism>
<dbReference type="GO" id="GO:0003924">
    <property type="term" value="F:GTPase activity"/>
    <property type="evidence" value="ECO:0007669"/>
    <property type="project" value="InterPro"/>
</dbReference>
<evidence type="ECO:0000313" key="4">
    <source>
        <dbReference type="EMBL" id="HDD53007.1"/>
    </source>
</evidence>
<sequence length="409" mass="45330">MTDDSLKFVIVGHVDHGKSTLIGRLLYDTSSLPEEKFEEIRATSEILGKEVEFAFLMDALKEERERGITIDTAQIFFRTPERTYVIIDAPGHKEFIKNMITGASQAEAAVLIVDADEGVREQTKRHGYLLSMLGLRQVCVVINKMDLVCYSRERFEEVKGDIAAYLSDLGIFPSFVIPISALRGDNVASPSPNLKWYSGPTVLEALGTFEGIKIEKRPFRFPVQDVYQVDGKSILVGRVESGEVKRGQKVVVTGKGEETSVVSIEKFLVENPEKAQYGESIGLCLKRQEGIGRGDVIASEPLPRATDTLRGSIFWMENLPYRKGDKVAFRCVTQEADGEIEEILRKYDPASMEKKEEGAQEILPAEVAEVVIKLDHPVLVDPFSFIPEMGRFVIEVGGIPVAGGIVSEG</sequence>
<evidence type="ECO:0000256" key="1">
    <source>
        <dbReference type="ARBA" id="ARBA00022741"/>
    </source>
</evidence>
<dbReference type="InterPro" id="IPR009001">
    <property type="entry name" value="Transl_elong_EF1A/Init_IF2_C"/>
</dbReference>
<dbReference type="AlphaFoldDB" id="A0A7C0U662"/>
<dbReference type="InterPro" id="IPR000795">
    <property type="entry name" value="T_Tr_GTP-bd_dom"/>
</dbReference>
<evidence type="ECO:0000256" key="2">
    <source>
        <dbReference type="ARBA" id="ARBA00023134"/>
    </source>
</evidence>
<dbReference type="InterPro" id="IPR009000">
    <property type="entry name" value="Transl_B-barrel_sf"/>
</dbReference>
<name>A0A7C0U662_9BACT</name>
<reference evidence="4" key="1">
    <citation type="journal article" date="2020" name="mSystems">
        <title>Genome- and Community-Level Interaction Insights into Carbon Utilization and Element Cycling Functions of Hydrothermarchaeota in Hydrothermal Sediment.</title>
        <authorList>
            <person name="Zhou Z."/>
            <person name="Liu Y."/>
            <person name="Xu W."/>
            <person name="Pan J."/>
            <person name="Luo Z.H."/>
            <person name="Li M."/>
        </authorList>
    </citation>
    <scope>NUCLEOTIDE SEQUENCE [LARGE SCALE GENOMIC DNA]</scope>
    <source>
        <strain evidence="4">HyVt-115</strain>
    </source>
</reference>